<evidence type="ECO:0000313" key="1">
    <source>
        <dbReference type="EMBL" id="GCE18627.1"/>
    </source>
</evidence>
<evidence type="ECO:0000313" key="2">
    <source>
        <dbReference type="Proteomes" id="UP000287188"/>
    </source>
</evidence>
<gene>
    <name evidence="1" type="ORF">KDK_24270</name>
</gene>
<comment type="caution">
    <text evidence="1">The sequence shown here is derived from an EMBL/GenBank/DDBJ whole genome shotgun (WGS) entry which is preliminary data.</text>
</comment>
<name>A0A402AHP9_9CHLR</name>
<proteinExistence type="predicted"/>
<sequence>MWRVEYSFLREALHDLLLDGVFWGIEDVYELPERLPLLWAYAAGHVEGGADGLPDGWLRCVTPTKDKTRSRWPTHPIWKVVQGAFAHPMEKPENFGKIVRKRHEQYRIDKGIEAVMGYLTRCLLEWWRSGCSRC</sequence>
<keyword evidence="2" id="KW-1185">Reference proteome</keyword>
<organism evidence="1 2">
    <name type="scientific">Dictyobacter kobayashii</name>
    <dbReference type="NCBI Taxonomy" id="2014872"/>
    <lineage>
        <taxon>Bacteria</taxon>
        <taxon>Bacillati</taxon>
        <taxon>Chloroflexota</taxon>
        <taxon>Ktedonobacteria</taxon>
        <taxon>Ktedonobacterales</taxon>
        <taxon>Dictyobacteraceae</taxon>
        <taxon>Dictyobacter</taxon>
    </lineage>
</organism>
<accession>A0A402AHP9</accession>
<reference evidence="2" key="1">
    <citation type="submission" date="2018-12" db="EMBL/GenBank/DDBJ databases">
        <title>Tengunoibacter tsumagoiensis gen. nov., sp. nov., Dictyobacter kobayashii sp. nov., D. alpinus sp. nov., and D. joshuensis sp. nov. and description of Dictyobacteraceae fam. nov. within the order Ktedonobacterales isolated from Tengu-no-mugimeshi.</title>
        <authorList>
            <person name="Wang C.M."/>
            <person name="Zheng Y."/>
            <person name="Sakai Y."/>
            <person name="Toyoda A."/>
            <person name="Minakuchi Y."/>
            <person name="Abe K."/>
            <person name="Yokota A."/>
            <person name="Yabe S."/>
        </authorList>
    </citation>
    <scope>NUCLEOTIDE SEQUENCE [LARGE SCALE GENOMIC DNA]</scope>
    <source>
        <strain evidence="2">Uno11</strain>
    </source>
</reference>
<dbReference type="AlphaFoldDB" id="A0A402AHP9"/>
<dbReference type="EMBL" id="BIFS01000001">
    <property type="protein sequence ID" value="GCE18627.1"/>
    <property type="molecule type" value="Genomic_DNA"/>
</dbReference>
<protein>
    <submittedName>
        <fullName evidence="1">Uncharacterized protein</fullName>
    </submittedName>
</protein>
<dbReference type="RefSeq" id="WP_161977306.1">
    <property type="nucleotide sequence ID" value="NZ_BIFS01000001.1"/>
</dbReference>
<dbReference type="Proteomes" id="UP000287188">
    <property type="component" value="Unassembled WGS sequence"/>
</dbReference>